<reference evidence="10" key="1">
    <citation type="submission" date="2022-06" db="EMBL/GenBank/DDBJ databases">
        <title>Physiological and biochemical characterization and genomic elucidation of a strain of the genus Ensifer adhaerens M8 that combines arsenic oxidation and chromium reduction.</title>
        <authorList>
            <person name="Li X."/>
            <person name="Yu c."/>
        </authorList>
    </citation>
    <scope>NUCLEOTIDE SEQUENCE</scope>
    <source>
        <strain evidence="10">M8</strain>
        <plasmid evidence="10">pB</plasmid>
    </source>
</reference>
<name>A0A9Q8YFD3_ENSAD</name>
<keyword evidence="4" id="KW-0808">Transferase</keyword>
<dbReference type="Pfam" id="PF00512">
    <property type="entry name" value="HisKA"/>
    <property type="match status" value="1"/>
</dbReference>
<dbReference type="EC" id="2.7.13.3" evidence="2"/>
<gene>
    <name evidence="10" type="ORF">NE863_27585</name>
</gene>
<dbReference type="CDD" id="cd00075">
    <property type="entry name" value="HATPase"/>
    <property type="match status" value="1"/>
</dbReference>
<feature type="domain" description="Histidine kinase" evidence="8">
    <location>
        <begin position="142"/>
        <end position="355"/>
    </location>
</feature>
<dbReference type="PROSITE" id="PS50110">
    <property type="entry name" value="RESPONSE_REGULATORY"/>
    <property type="match status" value="1"/>
</dbReference>
<evidence type="ECO:0000256" key="5">
    <source>
        <dbReference type="ARBA" id="ARBA00022777"/>
    </source>
</evidence>
<dbReference type="PROSITE" id="PS50109">
    <property type="entry name" value="HIS_KIN"/>
    <property type="match status" value="1"/>
</dbReference>
<keyword evidence="5 10" id="KW-0418">Kinase</keyword>
<dbReference type="InterPro" id="IPR050736">
    <property type="entry name" value="Sensor_HK_Regulatory"/>
</dbReference>
<accession>A0A9Q8YFD3</accession>
<dbReference type="InterPro" id="IPR001789">
    <property type="entry name" value="Sig_transdc_resp-reg_receiver"/>
</dbReference>
<dbReference type="Gene3D" id="1.10.287.130">
    <property type="match status" value="1"/>
</dbReference>
<dbReference type="InterPro" id="IPR005467">
    <property type="entry name" value="His_kinase_dom"/>
</dbReference>
<dbReference type="Pfam" id="PF00072">
    <property type="entry name" value="Response_reg"/>
    <property type="match status" value="1"/>
</dbReference>
<dbReference type="InterPro" id="IPR003661">
    <property type="entry name" value="HisK_dim/P_dom"/>
</dbReference>
<dbReference type="InterPro" id="IPR011006">
    <property type="entry name" value="CheY-like_superfamily"/>
</dbReference>
<evidence type="ECO:0000256" key="4">
    <source>
        <dbReference type="ARBA" id="ARBA00022679"/>
    </source>
</evidence>
<dbReference type="FunFam" id="3.30.565.10:FF:000049">
    <property type="entry name" value="Two-component sensor histidine kinase"/>
    <property type="match status" value="1"/>
</dbReference>
<organism evidence="10 11">
    <name type="scientific">Ensifer adhaerens</name>
    <name type="common">Sinorhizobium morelense</name>
    <dbReference type="NCBI Taxonomy" id="106592"/>
    <lineage>
        <taxon>Bacteria</taxon>
        <taxon>Pseudomonadati</taxon>
        <taxon>Pseudomonadota</taxon>
        <taxon>Alphaproteobacteria</taxon>
        <taxon>Hyphomicrobiales</taxon>
        <taxon>Rhizobiaceae</taxon>
        <taxon>Sinorhizobium/Ensifer group</taxon>
        <taxon>Ensifer</taxon>
    </lineage>
</organism>
<dbReference type="InterPro" id="IPR004358">
    <property type="entry name" value="Sig_transdc_His_kin-like_C"/>
</dbReference>
<comment type="catalytic activity">
    <reaction evidence="1">
        <text>ATP + protein L-histidine = ADP + protein N-phospho-L-histidine.</text>
        <dbReference type="EC" id="2.7.13.3"/>
    </reaction>
</comment>
<evidence type="ECO:0000256" key="3">
    <source>
        <dbReference type="ARBA" id="ARBA00022553"/>
    </source>
</evidence>
<dbReference type="InterPro" id="IPR036097">
    <property type="entry name" value="HisK_dim/P_sf"/>
</dbReference>
<sequence length="505" mass="55970">MKKSEASDALLCIGHGVALWSPEGDLRVFNKAFQNRFDCFLGPIPRSISQVELLETAERTGLVVRNESDGRAPDFADDCLAGRTLYFSDGSIWKLEGWRTTDGAVVTLCRNVTDEVRNAQSLQRATETALQADRTKSRFLRAANHDLRQPLASLKILIYNCISARSEEERQQALHAMDISVSIMEDLLGALLNIGQLDAGRITPSIQTFQVSSILERLRLQVDHQAREKGLELRVVPSKLAIESDRVLLERILANFVGNAIRYTDTGRVLIGCRRYGNKLRISVLDTGCGIDPQFHDAIFDEFFRVTEQQRERQHSLGLGLNIAKRLAEIIKHPIHVASTPGKGSMFSIDVPIGNILHSSVGEPEISERIGGEFTGLACLILEDDIHLRDALSTLLDRWGIRVLTIDSFANVEAAVEGLDVQPDIIISDYRLRGGVQGTDVVGRINDLLQKPCPAIVVTADTNPPLIQSIRDQGFPVLIKPLSPPGLRIIMHNLLFEPEFVPEIS</sequence>
<evidence type="ECO:0000256" key="6">
    <source>
        <dbReference type="ARBA" id="ARBA00023012"/>
    </source>
</evidence>
<dbReference type="Gene3D" id="3.30.565.10">
    <property type="entry name" value="Histidine kinase-like ATPase, C-terminal domain"/>
    <property type="match status" value="1"/>
</dbReference>
<dbReference type="InterPro" id="IPR003594">
    <property type="entry name" value="HATPase_dom"/>
</dbReference>
<dbReference type="GO" id="GO:0000155">
    <property type="term" value="F:phosphorelay sensor kinase activity"/>
    <property type="evidence" value="ECO:0007669"/>
    <property type="project" value="InterPro"/>
</dbReference>
<evidence type="ECO:0000256" key="7">
    <source>
        <dbReference type="PROSITE-ProRule" id="PRU00169"/>
    </source>
</evidence>
<dbReference type="Pfam" id="PF02518">
    <property type="entry name" value="HATPase_c"/>
    <property type="match status" value="1"/>
</dbReference>
<dbReference type="PRINTS" id="PR00344">
    <property type="entry name" value="BCTRLSENSOR"/>
</dbReference>
<proteinExistence type="predicted"/>
<feature type="domain" description="Response regulatory" evidence="9">
    <location>
        <begin position="378"/>
        <end position="495"/>
    </location>
</feature>
<dbReference type="Proteomes" id="UP001055460">
    <property type="component" value="Plasmid pB"/>
</dbReference>
<evidence type="ECO:0000313" key="11">
    <source>
        <dbReference type="Proteomes" id="UP001055460"/>
    </source>
</evidence>
<dbReference type="CDD" id="cd00156">
    <property type="entry name" value="REC"/>
    <property type="match status" value="1"/>
</dbReference>
<dbReference type="PANTHER" id="PTHR43711:SF1">
    <property type="entry name" value="HISTIDINE KINASE 1"/>
    <property type="match status" value="1"/>
</dbReference>
<dbReference type="AlphaFoldDB" id="A0A9Q8YFD3"/>
<keyword evidence="10" id="KW-0614">Plasmid</keyword>
<dbReference type="SMART" id="SM00387">
    <property type="entry name" value="HATPase_c"/>
    <property type="match status" value="1"/>
</dbReference>
<dbReference type="SUPFAM" id="SSF52172">
    <property type="entry name" value="CheY-like"/>
    <property type="match status" value="1"/>
</dbReference>
<evidence type="ECO:0000256" key="1">
    <source>
        <dbReference type="ARBA" id="ARBA00000085"/>
    </source>
</evidence>
<keyword evidence="6" id="KW-0902">Two-component regulatory system</keyword>
<dbReference type="EMBL" id="CP098809">
    <property type="protein sequence ID" value="USJ27678.1"/>
    <property type="molecule type" value="Genomic_DNA"/>
</dbReference>
<protein>
    <recommendedName>
        <fullName evidence="2">histidine kinase</fullName>
        <ecNumber evidence="2">2.7.13.3</ecNumber>
    </recommendedName>
</protein>
<keyword evidence="3 7" id="KW-0597">Phosphoprotein</keyword>
<evidence type="ECO:0000259" key="9">
    <source>
        <dbReference type="PROSITE" id="PS50110"/>
    </source>
</evidence>
<dbReference type="SUPFAM" id="SSF47384">
    <property type="entry name" value="Homodimeric domain of signal transducing histidine kinase"/>
    <property type="match status" value="1"/>
</dbReference>
<geneLocation type="plasmid" evidence="10 11">
    <name>pB</name>
</geneLocation>
<evidence type="ECO:0000259" key="8">
    <source>
        <dbReference type="PROSITE" id="PS50109"/>
    </source>
</evidence>
<dbReference type="InterPro" id="IPR036890">
    <property type="entry name" value="HATPase_C_sf"/>
</dbReference>
<dbReference type="RefSeq" id="WP_252161233.1">
    <property type="nucleotide sequence ID" value="NZ_CP098809.1"/>
</dbReference>
<feature type="modified residue" description="4-aspartylphosphate" evidence="7">
    <location>
        <position position="429"/>
    </location>
</feature>
<dbReference type="SUPFAM" id="SSF55874">
    <property type="entry name" value="ATPase domain of HSP90 chaperone/DNA topoisomerase II/histidine kinase"/>
    <property type="match status" value="1"/>
</dbReference>
<evidence type="ECO:0000256" key="2">
    <source>
        <dbReference type="ARBA" id="ARBA00012438"/>
    </source>
</evidence>
<dbReference type="SMART" id="SM00448">
    <property type="entry name" value="REC"/>
    <property type="match status" value="1"/>
</dbReference>
<dbReference type="Gene3D" id="3.40.50.2300">
    <property type="match status" value="1"/>
</dbReference>
<dbReference type="CDD" id="cd00082">
    <property type="entry name" value="HisKA"/>
    <property type="match status" value="1"/>
</dbReference>
<evidence type="ECO:0000313" key="10">
    <source>
        <dbReference type="EMBL" id="USJ27678.1"/>
    </source>
</evidence>
<dbReference type="PANTHER" id="PTHR43711">
    <property type="entry name" value="TWO-COMPONENT HISTIDINE KINASE"/>
    <property type="match status" value="1"/>
</dbReference>
<dbReference type="SMART" id="SM00388">
    <property type="entry name" value="HisKA"/>
    <property type="match status" value="1"/>
</dbReference>